<dbReference type="InterPro" id="IPR023485">
    <property type="entry name" value="Ptyr_pPase"/>
</dbReference>
<keyword evidence="4" id="KW-1185">Reference proteome</keyword>
<organism evidence="3 4">
    <name type="scientific">Bosea thiooxidans</name>
    <dbReference type="NCBI Taxonomy" id="53254"/>
    <lineage>
        <taxon>Bacteria</taxon>
        <taxon>Pseudomonadati</taxon>
        <taxon>Pseudomonadota</taxon>
        <taxon>Alphaproteobacteria</taxon>
        <taxon>Hyphomicrobiales</taxon>
        <taxon>Boseaceae</taxon>
        <taxon>Bosea</taxon>
    </lineage>
</organism>
<sequence>MTDRPYNVLFLCTGNTARSILAEAVLRAEGAGRFKAYSAGSQPKGVVNPFALMVLEAADYPTEGLRSKSWDEFAGEGAPTMDFIITVCDNAAGEACPYWPGKPATAHWGIEDPAAVEGTDLDKERAFVAALRYLKNRVTLFTSLPLASLDELALTSRLRAIGLIEGATGKHEDAA</sequence>
<dbReference type="SUPFAM" id="SSF52788">
    <property type="entry name" value="Phosphotyrosine protein phosphatases I"/>
    <property type="match status" value="1"/>
</dbReference>
<evidence type="ECO:0000259" key="2">
    <source>
        <dbReference type="SMART" id="SM00226"/>
    </source>
</evidence>
<proteinExistence type="predicted"/>
<feature type="domain" description="Phosphotyrosine protein phosphatase I" evidence="2">
    <location>
        <begin position="6"/>
        <end position="144"/>
    </location>
</feature>
<keyword evidence="1" id="KW-0059">Arsenical resistance</keyword>
<accession>A0A0Q3KE43</accession>
<name>A0A0Q3KE43_9HYPH</name>
<dbReference type="Proteomes" id="UP000051562">
    <property type="component" value="Unassembled WGS sequence"/>
</dbReference>
<dbReference type="GO" id="GO:0046685">
    <property type="term" value="P:response to arsenic-containing substance"/>
    <property type="evidence" value="ECO:0007669"/>
    <property type="project" value="UniProtKB-KW"/>
</dbReference>
<gene>
    <name evidence="3" type="ORF">ARD30_23490</name>
</gene>
<evidence type="ECO:0000313" key="4">
    <source>
        <dbReference type="Proteomes" id="UP000051562"/>
    </source>
</evidence>
<dbReference type="AlphaFoldDB" id="A0A0Q3KE43"/>
<dbReference type="CDD" id="cd16345">
    <property type="entry name" value="LMWP_ArsC"/>
    <property type="match status" value="1"/>
</dbReference>
<dbReference type="PANTHER" id="PTHR43428:SF1">
    <property type="entry name" value="ARSENATE REDUCTASE"/>
    <property type="match status" value="1"/>
</dbReference>
<protein>
    <submittedName>
        <fullName evidence="3">ArsR family transcriptional regulator</fullName>
    </submittedName>
</protein>
<dbReference type="PANTHER" id="PTHR43428">
    <property type="entry name" value="ARSENATE REDUCTASE"/>
    <property type="match status" value="1"/>
</dbReference>
<dbReference type="EMBL" id="LMAR01000082">
    <property type="protein sequence ID" value="KQK28067.1"/>
    <property type="molecule type" value="Genomic_DNA"/>
</dbReference>
<dbReference type="Pfam" id="PF01451">
    <property type="entry name" value="LMWPc"/>
    <property type="match status" value="1"/>
</dbReference>
<comment type="caution">
    <text evidence="3">The sequence shown here is derived from an EMBL/GenBank/DDBJ whole genome shotgun (WGS) entry which is preliminary data.</text>
</comment>
<dbReference type="InterPro" id="IPR036196">
    <property type="entry name" value="Ptyr_pPase_sf"/>
</dbReference>
<dbReference type="Gene3D" id="3.40.50.2300">
    <property type="match status" value="1"/>
</dbReference>
<dbReference type="RefSeq" id="WP_055730602.1">
    <property type="nucleotide sequence ID" value="NZ_LMAR01000082.1"/>
</dbReference>
<evidence type="ECO:0000313" key="3">
    <source>
        <dbReference type="EMBL" id="KQK28067.1"/>
    </source>
</evidence>
<reference evidence="3 4" key="1">
    <citation type="submission" date="2015-10" db="EMBL/GenBank/DDBJ databases">
        <title>Draft genome of Bosea thiooxidans.</title>
        <authorList>
            <person name="Wang X."/>
        </authorList>
    </citation>
    <scope>NUCLEOTIDE SEQUENCE [LARGE SCALE GENOMIC DNA]</scope>
    <source>
        <strain evidence="3 4">CGMCC 9174</strain>
    </source>
</reference>
<evidence type="ECO:0000256" key="1">
    <source>
        <dbReference type="ARBA" id="ARBA00022849"/>
    </source>
</evidence>
<dbReference type="SMART" id="SM00226">
    <property type="entry name" value="LMWPc"/>
    <property type="match status" value="1"/>
</dbReference>